<dbReference type="EMBL" id="NBAG03000068">
    <property type="protein sequence ID" value="PNI92496.1"/>
    <property type="molecule type" value="Genomic_DNA"/>
</dbReference>
<dbReference type="Proteomes" id="UP000236370">
    <property type="component" value="Unassembled WGS sequence"/>
</dbReference>
<accession>A0A2J8Q899</accession>
<dbReference type="GO" id="GO:0002764">
    <property type="term" value="P:immune response-regulating signaling pathway"/>
    <property type="evidence" value="ECO:0007669"/>
    <property type="project" value="InterPro"/>
</dbReference>
<organism evidence="2 3">
    <name type="scientific">Pan troglodytes</name>
    <name type="common">Chimpanzee</name>
    <dbReference type="NCBI Taxonomy" id="9598"/>
    <lineage>
        <taxon>Eukaryota</taxon>
        <taxon>Metazoa</taxon>
        <taxon>Chordata</taxon>
        <taxon>Craniata</taxon>
        <taxon>Vertebrata</taxon>
        <taxon>Euteleostomi</taxon>
        <taxon>Mammalia</taxon>
        <taxon>Eutheria</taxon>
        <taxon>Euarchontoglires</taxon>
        <taxon>Primates</taxon>
        <taxon>Haplorrhini</taxon>
        <taxon>Catarrhini</taxon>
        <taxon>Hominidae</taxon>
        <taxon>Pan</taxon>
    </lineage>
</organism>
<dbReference type="AlphaFoldDB" id="A0A2J8Q899"/>
<comment type="caution">
    <text evidence="2">The sequence shown here is derived from an EMBL/GenBank/DDBJ whole genome shotgun (WGS) entry which is preliminary data.</text>
</comment>
<dbReference type="InterPro" id="IPR031428">
    <property type="entry name" value="LAT2"/>
</dbReference>
<name>A0A2J8Q899_PANTR</name>
<dbReference type="GO" id="GO:0042113">
    <property type="term" value="P:B cell activation"/>
    <property type="evidence" value="ECO:0007669"/>
    <property type="project" value="InterPro"/>
</dbReference>
<gene>
    <name evidence="2" type="ORF">CK820_G0040829</name>
</gene>
<feature type="chain" id="PRO_5014355076" evidence="1">
    <location>
        <begin position="24"/>
        <end position="64"/>
    </location>
</feature>
<feature type="non-terminal residue" evidence="2">
    <location>
        <position position="64"/>
    </location>
</feature>
<dbReference type="PANTHER" id="PTHR15646:SF5">
    <property type="entry name" value="LINKER FOR ACTIVATION OF T-CELLS FAMILY MEMBER 2"/>
    <property type="match status" value="1"/>
</dbReference>
<keyword evidence="1" id="KW-0732">Signal</keyword>
<reference evidence="2 3" key="1">
    <citation type="submission" date="2017-12" db="EMBL/GenBank/DDBJ databases">
        <title>High-resolution comparative analysis of great ape genomes.</title>
        <authorList>
            <person name="Pollen A."/>
            <person name="Hastie A."/>
            <person name="Hormozdiari F."/>
            <person name="Dougherty M."/>
            <person name="Liu R."/>
            <person name="Chaisson M."/>
            <person name="Hoppe E."/>
            <person name="Hill C."/>
            <person name="Pang A."/>
            <person name="Hillier L."/>
            <person name="Baker C."/>
            <person name="Armstrong J."/>
            <person name="Shendure J."/>
            <person name="Paten B."/>
            <person name="Wilson R."/>
            <person name="Chao H."/>
            <person name="Schneider V."/>
            <person name="Ventura M."/>
            <person name="Kronenberg Z."/>
            <person name="Murali S."/>
            <person name="Gordon D."/>
            <person name="Cantsilieris S."/>
            <person name="Munson K."/>
            <person name="Nelson B."/>
            <person name="Raja A."/>
            <person name="Underwood J."/>
            <person name="Diekhans M."/>
            <person name="Fiddes I."/>
            <person name="Haussler D."/>
            <person name="Eichler E."/>
        </authorList>
    </citation>
    <scope>NUCLEOTIDE SEQUENCE [LARGE SCALE GENOMIC DNA]</scope>
    <source>
        <strain evidence="2">Yerkes chimp pedigree #C0471</strain>
    </source>
</reference>
<protein>
    <submittedName>
        <fullName evidence="2">LAT2 isoform 9</fullName>
    </submittedName>
</protein>
<feature type="signal peptide" evidence="1">
    <location>
        <begin position="1"/>
        <end position="23"/>
    </location>
</feature>
<evidence type="ECO:0000256" key="1">
    <source>
        <dbReference type="SAM" id="SignalP"/>
    </source>
</evidence>
<sequence>MSSGTELLWPGAALLVLLGLAASLCVRCSRPGAKRSEKIYQQRSLREDQESFTGSRTYSLVGQA</sequence>
<dbReference type="PANTHER" id="PTHR15646">
    <property type="entry name" value="LINKER FOR ACTIVATION OF T-CELLS FAMILY MEMBER 2"/>
    <property type="match status" value="1"/>
</dbReference>
<proteinExistence type="predicted"/>
<dbReference type="Pfam" id="PF15703">
    <property type="entry name" value="LAT2"/>
    <property type="match status" value="1"/>
</dbReference>
<evidence type="ECO:0000313" key="2">
    <source>
        <dbReference type="EMBL" id="PNI92496.1"/>
    </source>
</evidence>
<evidence type="ECO:0000313" key="3">
    <source>
        <dbReference type="Proteomes" id="UP000236370"/>
    </source>
</evidence>